<name>A0ABR1NXA7_DIAER</name>
<proteinExistence type="predicted"/>
<evidence type="ECO:0000313" key="2">
    <source>
        <dbReference type="EMBL" id="KAK7719012.1"/>
    </source>
</evidence>
<protein>
    <submittedName>
        <fullName evidence="2">Uncharacterized protein</fullName>
    </submittedName>
</protein>
<evidence type="ECO:0000313" key="3">
    <source>
        <dbReference type="Proteomes" id="UP001430848"/>
    </source>
</evidence>
<feature type="region of interest" description="Disordered" evidence="1">
    <location>
        <begin position="126"/>
        <end position="278"/>
    </location>
</feature>
<sequence length="278" mass="30849">MADTIEHVSRHYPIPTNEYLRNQLEELQQTFEELQQFVGSGPECLCIDNEPPQQDPADNGCDCNPCNCPTDRHPCYEGSEFNNGDRSSAGLRRALAKLQRRANRLLAELDDGGACECARRARAGKPIRSTKPPVSRRKPPVEVQTEDPPEEETEDSSEDETEDSSEDETEDPSEDQTGSQTEDQSEDPSGDQTSSQAEDQTASLTEGPSGELTEDLTASLTASLTEDQTQDESSYLSTVTPVAPPRRKRPRDEREYEDASALEPFRDRFPSSDGLNYS</sequence>
<dbReference type="EMBL" id="JAKNSF020000084">
    <property type="protein sequence ID" value="KAK7719012.1"/>
    <property type="molecule type" value="Genomic_DNA"/>
</dbReference>
<accession>A0ABR1NXA7</accession>
<gene>
    <name evidence="2" type="ORF">SLS63_010335</name>
</gene>
<evidence type="ECO:0000256" key="1">
    <source>
        <dbReference type="SAM" id="MobiDB-lite"/>
    </source>
</evidence>
<comment type="caution">
    <text evidence="2">The sequence shown here is derived from an EMBL/GenBank/DDBJ whole genome shotgun (WGS) entry which is preliminary data.</text>
</comment>
<reference evidence="2 3" key="1">
    <citation type="submission" date="2024-02" db="EMBL/GenBank/DDBJ databases">
        <title>De novo assembly and annotation of 12 fungi associated with fruit tree decline syndrome in Ontario, Canada.</title>
        <authorList>
            <person name="Sulman M."/>
            <person name="Ellouze W."/>
            <person name="Ilyukhin E."/>
        </authorList>
    </citation>
    <scope>NUCLEOTIDE SEQUENCE [LARGE SCALE GENOMIC DNA]</scope>
    <source>
        <strain evidence="2 3">M169</strain>
    </source>
</reference>
<feature type="compositionally biased region" description="Polar residues" evidence="1">
    <location>
        <begin position="190"/>
        <end position="206"/>
    </location>
</feature>
<organism evidence="2 3">
    <name type="scientific">Diaporthe eres</name>
    <name type="common">Phomopsis oblonga</name>
    <dbReference type="NCBI Taxonomy" id="83184"/>
    <lineage>
        <taxon>Eukaryota</taxon>
        <taxon>Fungi</taxon>
        <taxon>Dikarya</taxon>
        <taxon>Ascomycota</taxon>
        <taxon>Pezizomycotina</taxon>
        <taxon>Sordariomycetes</taxon>
        <taxon>Sordariomycetidae</taxon>
        <taxon>Diaporthales</taxon>
        <taxon>Diaporthaceae</taxon>
        <taxon>Diaporthe</taxon>
        <taxon>Diaporthe eres species complex</taxon>
    </lineage>
</organism>
<dbReference type="Proteomes" id="UP001430848">
    <property type="component" value="Unassembled WGS sequence"/>
</dbReference>
<feature type="compositionally biased region" description="Polar residues" evidence="1">
    <location>
        <begin position="216"/>
        <end position="240"/>
    </location>
</feature>
<keyword evidence="3" id="KW-1185">Reference proteome</keyword>
<feature type="compositionally biased region" description="Acidic residues" evidence="1">
    <location>
        <begin position="144"/>
        <end position="174"/>
    </location>
</feature>